<dbReference type="InterPro" id="IPR037401">
    <property type="entry name" value="SnoaL-like"/>
</dbReference>
<protein>
    <submittedName>
        <fullName evidence="2">SnoaL-like domain-containing protein</fullName>
    </submittedName>
</protein>
<name>A0A1H4T9R3_9BACT</name>
<dbReference type="RefSeq" id="WP_074655410.1">
    <property type="nucleotide sequence ID" value="NZ_FNSD01000001.1"/>
</dbReference>
<evidence type="ECO:0000259" key="1">
    <source>
        <dbReference type="Pfam" id="PF12680"/>
    </source>
</evidence>
<dbReference type="InterPro" id="IPR032710">
    <property type="entry name" value="NTF2-like_dom_sf"/>
</dbReference>
<dbReference type="SUPFAM" id="SSF54427">
    <property type="entry name" value="NTF2-like"/>
    <property type="match status" value="1"/>
</dbReference>
<feature type="domain" description="SnoaL-like" evidence="1">
    <location>
        <begin position="12"/>
        <end position="111"/>
    </location>
</feature>
<dbReference type="Pfam" id="PF12680">
    <property type="entry name" value="SnoaL_2"/>
    <property type="match status" value="1"/>
</dbReference>
<accession>A0A1H4T9R3</accession>
<reference evidence="2 3" key="1">
    <citation type="submission" date="2016-10" db="EMBL/GenBank/DDBJ databases">
        <authorList>
            <person name="de Groot N.N."/>
        </authorList>
    </citation>
    <scope>NUCLEOTIDE SEQUENCE [LARGE SCALE GENOMIC DNA]</scope>
    <source>
        <strain evidence="2 3">AB35.6</strain>
    </source>
</reference>
<dbReference type="EMBL" id="FNSD01000001">
    <property type="protein sequence ID" value="SEC53077.1"/>
    <property type="molecule type" value="Genomic_DNA"/>
</dbReference>
<evidence type="ECO:0000313" key="3">
    <source>
        <dbReference type="Proteomes" id="UP000182409"/>
    </source>
</evidence>
<dbReference type="Gene3D" id="3.10.450.50">
    <property type="match status" value="1"/>
</dbReference>
<organism evidence="2 3">
    <name type="scientific">Terriglobus roseus</name>
    <dbReference type="NCBI Taxonomy" id="392734"/>
    <lineage>
        <taxon>Bacteria</taxon>
        <taxon>Pseudomonadati</taxon>
        <taxon>Acidobacteriota</taxon>
        <taxon>Terriglobia</taxon>
        <taxon>Terriglobales</taxon>
        <taxon>Acidobacteriaceae</taxon>
        <taxon>Terriglobus</taxon>
    </lineage>
</organism>
<dbReference type="Proteomes" id="UP000182409">
    <property type="component" value="Unassembled WGS sequence"/>
</dbReference>
<gene>
    <name evidence="2" type="ORF">SAMN05443244_3687</name>
</gene>
<sequence>MATKQEAWNLYERYVQAWAAIPREERAAIADEVLADDLHYFTPQVEGSREAAIADMQGFQEKFPGGRFDVEDGSVHHDVALFTWVLVQSDGTKLVKGHDQIRISAEGKIAALITFAPSTPKP</sequence>
<evidence type="ECO:0000313" key="2">
    <source>
        <dbReference type="EMBL" id="SEC53077.1"/>
    </source>
</evidence>
<dbReference type="AlphaFoldDB" id="A0A1H4T9R3"/>
<proteinExistence type="predicted"/>